<evidence type="ECO:0000256" key="2">
    <source>
        <dbReference type="ARBA" id="ARBA00022840"/>
    </source>
</evidence>
<evidence type="ECO:0000259" key="3">
    <source>
        <dbReference type="PROSITE" id="PS50893"/>
    </source>
</evidence>
<feature type="domain" description="ABC transporter" evidence="3">
    <location>
        <begin position="14"/>
        <end position="243"/>
    </location>
</feature>
<dbReference type="Proteomes" id="UP000052015">
    <property type="component" value="Unassembled WGS sequence"/>
</dbReference>
<name>A0A0R3JZ58_CALMK</name>
<gene>
    <name evidence="4" type="primary">ybhF_1</name>
    <name evidence="4" type="ORF">ABG79_01751</name>
</gene>
<dbReference type="PATRIC" id="fig|908809.3.peg.1750"/>
<evidence type="ECO:0000256" key="1">
    <source>
        <dbReference type="ARBA" id="ARBA00022741"/>
    </source>
</evidence>
<evidence type="ECO:0000313" key="4">
    <source>
        <dbReference type="EMBL" id="KRQ86542.1"/>
    </source>
</evidence>
<reference evidence="4 5" key="1">
    <citation type="submission" date="2015-09" db="EMBL/GenBank/DDBJ databases">
        <title>Draft genome sequence of a Caloramator mitchellensis, a moderate thermophile from the Great Artesian Basin of Australia.</title>
        <authorList>
            <person name="Patel B.K."/>
        </authorList>
    </citation>
    <scope>NUCLEOTIDE SEQUENCE [LARGE SCALE GENOMIC DNA]</scope>
    <source>
        <strain evidence="4 5">VF08</strain>
    </source>
</reference>
<dbReference type="Pfam" id="PF00005">
    <property type="entry name" value="ABC_tran"/>
    <property type="match status" value="1"/>
</dbReference>
<proteinExistence type="predicted"/>
<dbReference type="STRING" id="908809.ABG79_01751"/>
<dbReference type="SMART" id="SM00382">
    <property type="entry name" value="AAA"/>
    <property type="match status" value="1"/>
</dbReference>
<keyword evidence="1" id="KW-0547">Nucleotide-binding</keyword>
<dbReference type="GO" id="GO:0005524">
    <property type="term" value="F:ATP binding"/>
    <property type="evidence" value="ECO:0007669"/>
    <property type="project" value="UniProtKB-KW"/>
</dbReference>
<dbReference type="PROSITE" id="PS50893">
    <property type="entry name" value="ABC_TRANSPORTER_2"/>
    <property type="match status" value="1"/>
</dbReference>
<dbReference type="InterPro" id="IPR017871">
    <property type="entry name" value="ABC_transporter-like_CS"/>
</dbReference>
<dbReference type="Gene3D" id="3.40.50.300">
    <property type="entry name" value="P-loop containing nucleotide triphosphate hydrolases"/>
    <property type="match status" value="1"/>
</dbReference>
<dbReference type="PANTHER" id="PTHR43038:SF3">
    <property type="entry name" value="ABC TRANSPORTER G FAMILY MEMBER 20 ISOFORM X1"/>
    <property type="match status" value="1"/>
</dbReference>
<dbReference type="PANTHER" id="PTHR43038">
    <property type="entry name" value="ATP-BINDING CASSETTE, SUB-FAMILY H, MEMBER 1"/>
    <property type="match status" value="1"/>
</dbReference>
<comment type="caution">
    <text evidence="4">The sequence shown here is derived from an EMBL/GenBank/DDBJ whole genome shotgun (WGS) entry which is preliminary data.</text>
</comment>
<keyword evidence="5" id="KW-1185">Reference proteome</keyword>
<accession>A0A0R3JZ58</accession>
<organism evidence="4 5">
    <name type="scientific">Caloramator mitchellensis</name>
    <dbReference type="NCBI Taxonomy" id="908809"/>
    <lineage>
        <taxon>Bacteria</taxon>
        <taxon>Bacillati</taxon>
        <taxon>Bacillota</taxon>
        <taxon>Clostridia</taxon>
        <taxon>Eubacteriales</taxon>
        <taxon>Clostridiaceae</taxon>
        <taxon>Caloramator</taxon>
    </lineage>
</organism>
<dbReference type="InterPro" id="IPR003439">
    <property type="entry name" value="ABC_transporter-like_ATP-bd"/>
</dbReference>
<dbReference type="GO" id="GO:0016887">
    <property type="term" value="F:ATP hydrolysis activity"/>
    <property type="evidence" value="ECO:0007669"/>
    <property type="project" value="InterPro"/>
</dbReference>
<dbReference type="PROSITE" id="PS00211">
    <property type="entry name" value="ABC_TRANSPORTER_1"/>
    <property type="match status" value="1"/>
</dbReference>
<protein>
    <submittedName>
        <fullName evidence="4">Putative ABC transporter ATP-binding protein YbhF</fullName>
    </submittedName>
</protein>
<keyword evidence="2 4" id="KW-0067">ATP-binding</keyword>
<dbReference type="EMBL" id="LKHP01000009">
    <property type="protein sequence ID" value="KRQ86542.1"/>
    <property type="molecule type" value="Genomic_DNA"/>
</dbReference>
<evidence type="ECO:0000313" key="5">
    <source>
        <dbReference type="Proteomes" id="UP000052015"/>
    </source>
</evidence>
<sequence length="270" mass="30292">MLYWIEGDYMELAISIKNLTKKFGHFTAVDNISFDIPKGKIFGFLGPNGSGKSTTIRMICGVITPTSGGGTVLGYDLKKDSEKIKHNIGYMSQRFSLYEDLTVEENLDFYGSIYLLEKDELEERKKELIEMAGLKGKEKSLAGTLSGGWKQRLALGCSLIHRPKLLVLDEPTAGVDPVSRREFWHLVNELVKEGITALVTTHYMDEASICDIIGFIYNSKLITIDTPEGLYKTHAMDNLEDIFIKYVKELSNKDVVSSFKDIKASRNGVE</sequence>
<dbReference type="InterPro" id="IPR003593">
    <property type="entry name" value="AAA+_ATPase"/>
</dbReference>
<dbReference type="InterPro" id="IPR027417">
    <property type="entry name" value="P-loop_NTPase"/>
</dbReference>
<dbReference type="SUPFAM" id="SSF52540">
    <property type="entry name" value="P-loop containing nucleoside triphosphate hydrolases"/>
    <property type="match status" value="1"/>
</dbReference>
<dbReference type="AlphaFoldDB" id="A0A0R3JZ58"/>
<dbReference type="CDD" id="cd03230">
    <property type="entry name" value="ABC_DR_subfamily_A"/>
    <property type="match status" value="1"/>
</dbReference>